<name>A0A8R1IM64_CAEJA</name>
<sequence>VSVSANQLVFQTTMIVRTINEKLRRG</sequence>
<proteinExistence type="predicted"/>
<dbReference type="AlphaFoldDB" id="A0A8R1IM64"/>
<reference evidence="2" key="1">
    <citation type="submission" date="2010-08" db="EMBL/GenBank/DDBJ databases">
        <authorList>
            <consortium name="Caenorhabditis japonica Sequencing Consortium"/>
            <person name="Wilson R.K."/>
        </authorList>
    </citation>
    <scope>NUCLEOTIDE SEQUENCE [LARGE SCALE GENOMIC DNA]</scope>
    <source>
        <strain evidence="2">DF5081</strain>
    </source>
</reference>
<reference evidence="1" key="2">
    <citation type="submission" date="2022-06" db="UniProtKB">
        <authorList>
            <consortium name="EnsemblMetazoa"/>
        </authorList>
    </citation>
    <scope>IDENTIFICATION</scope>
    <source>
        <strain evidence="1">DF5081</strain>
    </source>
</reference>
<dbReference type="Proteomes" id="UP000005237">
    <property type="component" value="Unassembled WGS sequence"/>
</dbReference>
<dbReference type="EnsemblMetazoa" id="CJA39315.1">
    <property type="protein sequence ID" value="CJA39315.1"/>
    <property type="gene ID" value="WBGene00215162"/>
</dbReference>
<keyword evidence="2" id="KW-1185">Reference proteome</keyword>
<evidence type="ECO:0000313" key="1">
    <source>
        <dbReference type="EnsemblMetazoa" id="CJA39315.1"/>
    </source>
</evidence>
<evidence type="ECO:0000313" key="2">
    <source>
        <dbReference type="Proteomes" id="UP000005237"/>
    </source>
</evidence>
<accession>A0A8R1IM64</accession>
<organism evidence="1 2">
    <name type="scientific">Caenorhabditis japonica</name>
    <dbReference type="NCBI Taxonomy" id="281687"/>
    <lineage>
        <taxon>Eukaryota</taxon>
        <taxon>Metazoa</taxon>
        <taxon>Ecdysozoa</taxon>
        <taxon>Nematoda</taxon>
        <taxon>Chromadorea</taxon>
        <taxon>Rhabditida</taxon>
        <taxon>Rhabditina</taxon>
        <taxon>Rhabditomorpha</taxon>
        <taxon>Rhabditoidea</taxon>
        <taxon>Rhabditidae</taxon>
        <taxon>Peloderinae</taxon>
        <taxon>Caenorhabditis</taxon>
    </lineage>
</organism>
<protein>
    <submittedName>
        <fullName evidence="1">Uncharacterized protein</fullName>
    </submittedName>
</protein>